<sequence length="306" mass="33746">MAIYDMKSTSSRVFANGSHPTITMNGDLVIVAGWSSTASSNLYYCVGNCYDTDIPTIGWGEQLTYDDGDQATISINDSGYAVSVHRSTTDSNNLFYRVGKIDKEKYIINWGESIKFNAGTDPFLSINEKVAVAVWSSTESTNLYYSIGTIDTDKLTIKWSSGVKYDAGLHPTVSINKENDVILGHASGSSTNLYYQYGSVTADLTQLKLVHNNNYDKGDSNDLTITDGGVIWESHKSSNDDDAFYKRGTVTNDTITWDTLNYTVDRTTSIRISSLQTLSSQTQVGVSIRLIDDNIETVIQKITKKD</sequence>
<protein>
    <submittedName>
        <fullName evidence="1">Uncharacterized protein</fullName>
    </submittedName>
</protein>
<organism evidence="1 2">
    <name type="scientific">Agrobacterium vitis</name>
    <name type="common">Rhizobium vitis</name>
    <dbReference type="NCBI Taxonomy" id="373"/>
    <lineage>
        <taxon>Bacteria</taxon>
        <taxon>Pseudomonadati</taxon>
        <taxon>Pseudomonadota</taxon>
        <taxon>Alphaproteobacteria</taxon>
        <taxon>Hyphomicrobiales</taxon>
        <taxon>Rhizobiaceae</taxon>
        <taxon>Rhizobium/Agrobacterium group</taxon>
        <taxon>Agrobacterium</taxon>
    </lineage>
</organism>
<dbReference type="Proteomes" id="UP000175993">
    <property type="component" value="Unassembled WGS sequence"/>
</dbReference>
<accession>A0ABD6GEX1</accession>
<proteinExistence type="predicted"/>
<comment type="caution">
    <text evidence="1">The sequence shown here is derived from an EMBL/GenBank/DDBJ whole genome shotgun (WGS) entry which is preliminary data.</text>
</comment>
<evidence type="ECO:0000313" key="1">
    <source>
        <dbReference type="EMBL" id="MUP05619.1"/>
    </source>
</evidence>
<dbReference type="RefSeq" id="WP_139190230.1">
    <property type="nucleotide sequence ID" value="NZ_CP118259.1"/>
</dbReference>
<dbReference type="EMBL" id="MBEV02000006">
    <property type="protein sequence ID" value="MUP05619.1"/>
    <property type="molecule type" value="Genomic_DNA"/>
</dbReference>
<reference evidence="1 2" key="1">
    <citation type="submission" date="2019-11" db="EMBL/GenBank/DDBJ databases">
        <title>Whole-genome sequencing of Allorhizobium vitis.</title>
        <authorList>
            <person name="Gan H.M."/>
            <person name="Savka M.A."/>
        </authorList>
    </citation>
    <scope>NUCLEOTIDE SEQUENCE [LARGE SCALE GENOMIC DNA]</scope>
    <source>
        <strain evidence="1 2">AB4</strain>
    </source>
</reference>
<gene>
    <name evidence="1" type="ORF">BBI04_012480</name>
</gene>
<name>A0ABD6GEX1_AGRVI</name>
<dbReference type="AlphaFoldDB" id="A0ABD6GEX1"/>
<evidence type="ECO:0000313" key="2">
    <source>
        <dbReference type="Proteomes" id="UP000175993"/>
    </source>
</evidence>